<evidence type="ECO:0000313" key="9">
    <source>
        <dbReference type="EMBL" id="MBB6049559.1"/>
    </source>
</evidence>
<comment type="caution">
    <text evidence="9">The sequence shown here is derived from an EMBL/GenBank/DDBJ whole genome shotgun (WGS) entry which is preliminary data.</text>
</comment>
<keyword evidence="2" id="KW-0805">Transcription regulation</keyword>
<dbReference type="Gene3D" id="1.10.1740.10">
    <property type="match status" value="1"/>
</dbReference>
<keyword evidence="3" id="KW-0731">Sigma factor</keyword>
<feature type="region of interest" description="Disordered" evidence="6">
    <location>
        <begin position="94"/>
        <end position="113"/>
    </location>
</feature>
<dbReference type="PANTHER" id="PTHR43133:SF8">
    <property type="entry name" value="RNA POLYMERASE SIGMA FACTOR HI_1459-RELATED"/>
    <property type="match status" value="1"/>
</dbReference>
<dbReference type="GO" id="GO:0016987">
    <property type="term" value="F:sigma factor activity"/>
    <property type="evidence" value="ECO:0007669"/>
    <property type="project" value="UniProtKB-KW"/>
</dbReference>
<evidence type="ECO:0000256" key="1">
    <source>
        <dbReference type="ARBA" id="ARBA00010641"/>
    </source>
</evidence>
<keyword evidence="4" id="KW-0238">DNA-binding</keyword>
<evidence type="ECO:0000256" key="6">
    <source>
        <dbReference type="SAM" id="MobiDB-lite"/>
    </source>
</evidence>
<evidence type="ECO:0000256" key="5">
    <source>
        <dbReference type="ARBA" id="ARBA00023163"/>
    </source>
</evidence>
<evidence type="ECO:0000256" key="2">
    <source>
        <dbReference type="ARBA" id="ARBA00023015"/>
    </source>
</evidence>
<organism evidence="9 10">
    <name type="scientific">Armatimonas rosea</name>
    <dbReference type="NCBI Taxonomy" id="685828"/>
    <lineage>
        <taxon>Bacteria</taxon>
        <taxon>Bacillati</taxon>
        <taxon>Armatimonadota</taxon>
        <taxon>Armatimonadia</taxon>
        <taxon>Armatimonadales</taxon>
        <taxon>Armatimonadaceae</taxon>
        <taxon>Armatimonas</taxon>
    </lineage>
</organism>
<dbReference type="Gene3D" id="1.10.10.10">
    <property type="entry name" value="Winged helix-like DNA-binding domain superfamily/Winged helix DNA-binding domain"/>
    <property type="match status" value="1"/>
</dbReference>
<feature type="domain" description="RNA polymerase sigma-70 region 2" evidence="7">
    <location>
        <begin position="27"/>
        <end position="100"/>
    </location>
</feature>
<feature type="domain" description="RNA polymerase sigma factor 70 region 4 type 2" evidence="8">
    <location>
        <begin position="127"/>
        <end position="177"/>
    </location>
</feature>
<dbReference type="AlphaFoldDB" id="A0A7W9SPC5"/>
<dbReference type="EMBL" id="JACHGW010000001">
    <property type="protein sequence ID" value="MBB6049559.1"/>
    <property type="molecule type" value="Genomic_DNA"/>
</dbReference>
<accession>A0A7W9SPC5</accession>
<sequence length="194" mass="21980">MKKMPPPLAATWNALFPPASTVSATVLANRYQAEIFRYAVRRVTDSAEAEDITAEVFAAVVAHPSRVPKLTTDTSDDLTRAYLIGIARRKVTDSLRKRSRHPQETLSPELALPHSLEESLEKREGARQLRKILDALPADWREVLLLKYVEELSLKEIAVSLGRSEKAINSLLQRARTEARKRGESYFNLWEETK</sequence>
<dbReference type="InterPro" id="IPR039425">
    <property type="entry name" value="RNA_pol_sigma-70-like"/>
</dbReference>
<dbReference type="InterPro" id="IPR036388">
    <property type="entry name" value="WH-like_DNA-bd_sf"/>
</dbReference>
<dbReference type="CDD" id="cd06171">
    <property type="entry name" value="Sigma70_r4"/>
    <property type="match status" value="1"/>
</dbReference>
<dbReference type="InterPro" id="IPR013249">
    <property type="entry name" value="RNA_pol_sigma70_r4_t2"/>
</dbReference>
<dbReference type="InterPro" id="IPR013324">
    <property type="entry name" value="RNA_pol_sigma_r3/r4-like"/>
</dbReference>
<evidence type="ECO:0000256" key="3">
    <source>
        <dbReference type="ARBA" id="ARBA00023082"/>
    </source>
</evidence>
<dbReference type="RefSeq" id="WP_184193157.1">
    <property type="nucleotide sequence ID" value="NZ_JACHGW010000001.1"/>
</dbReference>
<dbReference type="SUPFAM" id="SSF88659">
    <property type="entry name" value="Sigma3 and sigma4 domains of RNA polymerase sigma factors"/>
    <property type="match status" value="1"/>
</dbReference>
<gene>
    <name evidence="9" type="ORF">HNQ39_001321</name>
</gene>
<comment type="similarity">
    <text evidence="1">Belongs to the sigma-70 factor family. ECF subfamily.</text>
</comment>
<dbReference type="InterPro" id="IPR013325">
    <property type="entry name" value="RNA_pol_sigma_r2"/>
</dbReference>
<evidence type="ECO:0000256" key="4">
    <source>
        <dbReference type="ARBA" id="ARBA00023125"/>
    </source>
</evidence>
<evidence type="ECO:0000259" key="7">
    <source>
        <dbReference type="Pfam" id="PF04542"/>
    </source>
</evidence>
<dbReference type="NCBIfam" id="TIGR02937">
    <property type="entry name" value="sigma70-ECF"/>
    <property type="match status" value="1"/>
</dbReference>
<dbReference type="Pfam" id="PF04542">
    <property type="entry name" value="Sigma70_r2"/>
    <property type="match status" value="1"/>
</dbReference>
<keyword evidence="5" id="KW-0804">Transcription</keyword>
<proteinExistence type="inferred from homology"/>
<dbReference type="GO" id="GO:0003677">
    <property type="term" value="F:DNA binding"/>
    <property type="evidence" value="ECO:0007669"/>
    <property type="project" value="UniProtKB-KW"/>
</dbReference>
<keyword evidence="10" id="KW-1185">Reference proteome</keyword>
<protein>
    <submittedName>
        <fullName evidence="9">RNA polymerase sigma-70 factor (ECF subfamily)</fullName>
    </submittedName>
</protein>
<dbReference type="PANTHER" id="PTHR43133">
    <property type="entry name" value="RNA POLYMERASE ECF-TYPE SIGMA FACTO"/>
    <property type="match status" value="1"/>
</dbReference>
<reference evidence="9 10" key="1">
    <citation type="submission" date="2020-08" db="EMBL/GenBank/DDBJ databases">
        <title>Genomic Encyclopedia of Type Strains, Phase IV (KMG-IV): sequencing the most valuable type-strain genomes for metagenomic binning, comparative biology and taxonomic classification.</title>
        <authorList>
            <person name="Goeker M."/>
        </authorList>
    </citation>
    <scope>NUCLEOTIDE SEQUENCE [LARGE SCALE GENOMIC DNA]</scope>
    <source>
        <strain evidence="9 10">DSM 23562</strain>
    </source>
</reference>
<dbReference type="SUPFAM" id="SSF88946">
    <property type="entry name" value="Sigma2 domain of RNA polymerase sigma factors"/>
    <property type="match status" value="1"/>
</dbReference>
<evidence type="ECO:0000259" key="8">
    <source>
        <dbReference type="Pfam" id="PF08281"/>
    </source>
</evidence>
<dbReference type="InterPro" id="IPR007627">
    <property type="entry name" value="RNA_pol_sigma70_r2"/>
</dbReference>
<dbReference type="InterPro" id="IPR014284">
    <property type="entry name" value="RNA_pol_sigma-70_dom"/>
</dbReference>
<dbReference type="Proteomes" id="UP000520814">
    <property type="component" value="Unassembled WGS sequence"/>
</dbReference>
<evidence type="ECO:0000313" key="10">
    <source>
        <dbReference type="Proteomes" id="UP000520814"/>
    </source>
</evidence>
<dbReference type="Pfam" id="PF08281">
    <property type="entry name" value="Sigma70_r4_2"/>
    <property type="match status" value="1"/>
</dbReference>
<dbReference type="GO" id="GO:0006352">
    <property type="term" value="P:DNA-templated transcription initiation"/>
    <property type="evidence" value="ECO:0007669"/>
    <property type="project" value="InterPro"/>
</dbReference>
<name>A0A7W9SPC5_ARMRO</name>